<dbReference type="AlphaFoldDB" id="A0A7X6DPH1"/>
<dbReference type="InterPro" id="IPR011009">
    <property type="entry name" value="Kinase-like_dom_sf"/>
</dbReference>
<protein>
    <recommendedName>
        <fullName evidence="3">Protein kinase domain-containing protein</fullName>
    </recommendedName>
</protein>
<evidence type="ECO:0000313" key="2">
    <source>
        <dbReference type="Proteomes" id="UP000534783"/>
    </source>
</evidence>
<dbReference type="EMBL" id="VTOW01000002">
    <property type="protein sequence ID" value="NKE70981.1"/>
    <property type="molecule type" value="Genomic_DNA"/>
</dbReference>
<reference evidence="1 2" key="1">
    <citation type="journal article" date="2020" name="Nature">
        <title>Bacterial chemolithoautotrophy via manganese oxidation.</title>
        <authorList>
            <person name="Yu H."/>
            <person name="Leadbetter J.R."/>
        </authorList>
    </citation>
    <scope>NUCLEOTIDE SEQUENCE [LARGE SCALE GENOMIC DNA]</scope>
    <source>
        <strain evidence="1 2">Mn-1</strain>
    </source>
</reference>
<organism evidence="1 2">
    <name type="scientific">Candidatus Manganitrophus noduliformans</name>
    <dbReference type="NCBI Taxonomy" id="2606439"/>
    <lineage>
        <taxon>Bacteria</taxon>
        <taxon>Pseudomonadati</taxon>
        <taxon>Nitrospirota</taxon>
        <taxon>Nitrospiria</taxon>
        <taxon>Candidatus Troglogloeales</taxon>
        <taxon>Candidatus Manganitrophaceae</taxon>
        <taxon>Candidatus Manganitrophus</taxon>
    </lineage>
</organism>
<evidence type="ECO:0008006" key="3">
    <source>
        <dbReference type="Google" id="ProtNLM"/>
    </source>
</evidence>
<proteinExistence type="predicted"/>
<evidence type="ECO:0000313" key="1">
    <source>
        <dbReference type="EMBL" id="NKE70981.1"/>
    </source>
</evidence>
<dbReference type="Pfam" id="PF06293">
    <property type="entry name" value="Kdo"/>
    <property type="match status" value="1"/>
</dbReference>
<comment type="caution">
    <text evidence="1">The sequence shown here is derived from an EMBL/GenBank/DDBJ whole genome shotgun (WGS) entry which is preliminary data.</text>
</comment>
<dbReference type="Proteomes" id="UP000534783">
    <property type="component" value="Unassembled WGS sequence"/>
</dbReference>
<accession>A0A7X6DPH1</accession>
<gene>
    <name evidence="1" type="ORF">MNODULE_09550</name>
</gene>
<keyword evidence="2" id="KW-1185">Reference proteome</keyword>
<name>A0A7X6DPH1_9BACT</name>
<dbReference type="Gene3D" id="1.10.510.10">
    <property type="entry name" value="Transferase(Phosphotransferase) domain 1"/>
    <property type="match status" value="1"/>
</dbReference>
<sequence length="270" mass="31859">MQVYPGYIERDLDGTHLWIREDYHREELLHRIGPEALLKDADAVKIQTGRLTAVFRLRWEEKELFVKFFLYKHWRHVVKAPFLKTKGRLAWENAGMLLQEGFKTPPVILVGEKRTFGFVQKSFFVTEAVEAVSLRSFLKESFKDSLLKLSISRVNFFYRLGRVIGSLHAKGIYHGDLNLGNLWITASSGNGLFDLYFLDNEGARSFRSLPNSRRLHDLRDLNDIRFEAISLKDRLWFLRAYLNENPDLRPHKKRFVRELLEASIRRHKRK</sequence>
<dbReference type="SUPFAM" id="SSF56112">
    <property type="entry name" value="Protein kinase-like (PK-like)"/>
    <property type="match status" value="1"/>
</dbReference>
<dbReference type="RefSeq" id="WP_168059326.1">
    <property type="nucleotide sequence ID" value="NZ_VTOW01000002.1"/>
</dbReference>